<feature type="domain" description="Rho-GAP" evidence="9">
    <location>
        <begin position="454"/>
        <end position="644"/>
    </location>
</feature>
<evidence type="ECO:0000259" key="9">
    <source>
        <dbReference type="PROSITE" id="PS50238"/>
    </source>
</evidence>
<dbReference type="GO" id="GO:0005096">
    <property type="term" value="F:GTPase activator activity"/>
    <property type="evidence" value="ECO:0007669"/>
    <property type="project" value="UniProtKB-KW"/>
</dbReference>
<dbReference type="SUPFAM" id="SSF50044">
    <property type="entry name" value="SH3-domain"/>
    <property type="match status" value="1"/>
</dbReference>
<dbReference type="FunFam" id="2.30.30.40:FF:000266">
    <property type="entry name" value="SLIT-ROBO Rho GTPase-activating protein 2"/>
    <property type="match status" value="1"/>
</dbReference>
<evidence type="ECO:0000256" key="2">
    <source>
        <dbReference type="ARBA" id="ARBA00022468"/>
    </source>
</evidence>
<dbReference type="Pfam" id="PF00620">
    <property type="entry name" value="RhoGAP"/>
    <property type="match status" value="1"/>
</dbReference>
<feature type="compositionally biased region" description="Basic and acidic residues" evidence="7">
    <location>
        <begin position="810"/>
        <end position="819"/>
    </location>
</feature>
<dbReference type="Proteomes" id="UP000264800">
    <property type="component" value="Unplaced"/>
</dbReference>
<feature type="coiled-coil region" evidence="6">
    <location>
        <begin position="348"/>
        <end position="375"/>
    </location>
</feature>
<dbReference type="Gene3D" id="2.30.30.40">
    <property type="entry name" value="SH3 Domains"/>
    <property type="match status" value="1"/>
</dbReference>
<keyword evidence="2" id="KW-0343">GTPase activation</keyword>
<keyword evidence="12" id="KW-1185">Reference proteome</keyword>
<evidence type="ECO:0000256" key="1">
    <source>
        <dbReference type="ARBA" id="ARBA00022443"/>
    </source>
</evidence>
<evidence type="ECO:0000256" key="7">
    <source>
        <dbReference type="SAM" id="MobiDB-lite"/>
    </source>
</evidence>
<dbReference type="CDD" id="cd11955">
    <property type="entry name" value="SH3_srGAP1-3"/>
    <property type="match status" value="1"/>
</dbReference>
<protein>
    <submittedName>
        <fullName evidence="11">SLIT-ROBO Rho GTPase activating protein 3</fullName>
    </submittedName>
</protein>
<evidence type="ECO:0000256" key="3">
    <source>
        <dbReference type="ARBA" id="ARBA00023054"/>
    </source>
</evidence>
<organism evidence="11 12">
    <name type="scientific">Kryptolebias marmoratus</name>
    <name type="common">Mangrove killifish</name>
    <name type="synonym">Rivulus marmoratus</name>
    <dbReference type="NCBI Taxonomy" id="37003"/>
    <lineage>
        <taxon>Eukaryota</taxon>
        <taxon>Metazoa</taxon>
        <taxon>Chordata</taxon>
        <taxon>Craniata</taxon>
        <taxon>Vertebrata</taxon>
        <taxon>Euteleostomi</taxon>
        <taxon>Actinopterygii</taxon>
        <taxon>Neopterygii</taxon>
        <taxon>Teleostei</taxon>
        <taxon>Neoteleostei</taxon>
        <taxon>Acanthomorphata</taxon>
        <taxon>Ovalentaria</taxon>
        <taxon>Atherinomorphae</taxon>
        <taxon>Cyprinodontiformes</taxon>
        <taxon>Rivulidae</taxon>
        <taxon>Kryptolebias</taxon>
    </lineage>
</organism>
<dbReference type="Gene3D" id="1.20.1270.60">
    <property type="entry name" value="Arfaptin homology (AH) domain/BAR domain"/>
    <property type="match status" value="1"/>
</dbReference>
<dbReference type="FunFam" id="1.10.555.10:FF:000010">
    <property type="entry name" value="SLIT-ROBO Rho GTPase-activating protein 1 isoform 2"/>
    <property type="match status" value="1"/>
</dbReference>
<sequence>NKKPVKPRTDCSIAIRNQLVEQFKCLEQHSESRIQLLQDLQEFFRRKAEIELEYSRSLEKLAERFSSKIRSSREHQQFKKDQHLLSSVNCWYLLLNQTRRESRDHATLSDIYTNNVIVRLAQISEDVIRLFKKSKEIGIQMHEELVKVTNELYTVMKTYHMYHTESISAESKLKDAEKQEEKQFSKSGDLNVNLLRHEDRQPRRSSVRKIEKMKEKRQAKYSENKLKCTKARNDYLLNLAATNAVVAKYYIHDVSDMIDCCDLGYHASLARTFRTYLSAEYNLETSRHEGLDIIENAVDNLDSRSDKHKIMDMHNQVFCPPMRFEYLPHMGDEVSAQQPVQTELLMRYHQLQSRLATLKIENEEVRKTLDATMQTLQDMLTVEDFDVSDAFQHSRSTESIKSVASESYMSKLNVAKRRSNQQETETFYFSKFKEYLNGSNLIIKLQAKHDLLKQTLGEDVCLMDSGQPIPLVVESCIRYINLYGLQQQGIFRVPGSQVEVNDIKNSFERGEDPLIDDQNEHDINSVAGVLKLYFRGLENPLFPKERFLDFISTIKLESGPERAHHIQQITVTLPRTVIIVMRYLFAFLNHLSQYSDENMMDPYNLAICFGPTLMPIPDGQDPVACQAHVNEVIKTIIIHHEVIFPNQRELDGPVYEKCMTGGEEYCDSPHSEPGTIDECGDRCCSPFIEAIAKFDYVGRTPRELSFKKGASLLLYHRASEDWWEGRHNGVDGLIPHQYIVVQDLYFAALRSFPDQFVFIPLCRVRLRSDGAAIPRRRSGAETHSPTRVADTPPRAAACPSSPHKMSISKGRMESPEKRRLGTFGSAGSINYPDRKTYPEGHPLRPVTGATRHSKTSSSSFHQWVIVNTDKSVLNVLFFSSLQDIEKTMTTALHELRELERQNTVKQAPDVVLDTLEPMKNPVSSEPGSPLHTIMIRDPDAAMRHSSSSTSEMMTTFKPALSARMAGAQLRPPSMRPVRPSQTQHLSSSSSSSGVGSPAVTPTEKMFPGNSAASGSNVNISGDGGEKSGSM</sequence>
<dbReference type="InterPro" id="IPR035648">
    <property type="entry name" value="srGAP1/2/3_SH3"/>
</dbReference>
<feature type="region of interest" description="Disordered" evidence="7">
    <location>
        <begin position="774"/>
        <end position="825"/>
    </location>
</feature>
<dbReference type="InterPro" id="IPR051627">
    <property type="entry name" value="SLIT-ROBO_RhoGAP"/>
</dbReference>
<dbReference type="SMART" id="SM00055">
    <property type="entry name" value="FCH"/>
    <property type="match status" value="1"/>
</dbReference>
<dbReference type="Pfam" id="PF00611">
    <property type="entry name" value="FCH"/>
    <property type="match status" value="1"/>
</dbReference>
<evidence type="ECO:0000256" key="4">
    <source>
        <dbReference type="PROSITE-ProRule" id="PRU00192"/>
    </source>
</evidence>
<feature type="compositionally biased region" description="Polar residues" evidence="7">
    <location>
        <begin position="1010"/>
        <end position="1019"/>
    </location>
</feature>
<dbReference type="InterPro" id="IPR036028">
    <property type="entry name" value="SH3-like_dom_sf"/>
</dbReference>
<evidence type="ECO:0000313" key="12">
    <source>
        <dbReference type="Proteomes" id="UP000264800"/>
    </source>
</evidence>
<dbReference type="FunFam" id="1.20.1270.60:FF:000020">
    <property type="entry name" value="SLIT-ROBO Rho GTPase activating protein 3"/>
    <property type="match status" value="1"/>
</dbReference>
<accession>A0A3Q3GZ14</accession>
<evidence type="ECO:0000256" key="6">
    <source>
        <dbReference type="SAM" id="Coils"/>
    </source>
</evidence>
<dbReference type="InterPro" id="IPR008936">
    <property type="entry name" value="Rho_GTPase_activation_prot"/>
</dbReference>
<dbReference type="GO" id="GO:0007165">
    <property type="term" value="P:signal transduction"/>
    <property type="evidence" value="ECO:0007669"/>
    <property type="project" value="InterPro"/>
</dbReference>
<dbReference type="InterPro" id="IPR031160">
    <property type="entry name" value="F_BAR_dom"/>
</dbReference>
<dbReference type="SMART" id="SM00326">
    <property type="entry name" value="SH3"/>
    <property type="match status" value="1"/>
</dbReference>
<name>A0A3Q3GZ14_KRYMA</name>
<dbReference type="SUPFAM" id="SSF103657">
    <property type="entry name" value="BAR/IMD domain-like"/>
    <property type="match status" value="1"/>
</dbReference>
<feature type="domain" description="F-BAR" evidence="10">
    <location>
        <begin position="13"/>
        <end position="306"/>
    </location>
</feature>
<dbReference type="InterPro" id="IPR000198">
    <property type="entry name" value="RhoGAP_dom"/>
</dbReference>
<keyword evidence="3 5" id="KW-0175">Coiled coil</keyword>
<reference evidence="11" key="2">
    <citation type="submission" date="2025-09" db="UniProtKB">
        <authorList>
            <consortium name="Ensembl"/>
        </authorList>
    </citation>
    <scope>IDENTIFICATION</scope>
</reference>
<keyword evidence="1 4" id="KW-0728">SH3 domain</keyword>
<evidence type="ECO:0000259" key="8">
    <source>
        <dbReference type="PROSITE" id="PS50002"/>
    </source>
</evidence>
<dbReference type="CDD" id="cd04383">
    <property type="entry name" value="RhoGAP_srGAP"/>
    <property type="match status" value="1"/>
</dbReference>
<dbReference type="SUPFAM" id="SSF48350">
    <property type="entry name" value="GTPase activation domain, GAP"/>
    <property type="match status" value="1"/>
</dbReference>
<evidence type="ECO:0000259" key="10">
    <source>
        <dbReference type="PROSITE" id="PS51741"/>
    </source>
</evidence>
<feature type="domain" description="SH3" evidence="8">
    <location>
        <begin position="685"/>
        <end position="744"/>
    </location>
</feature>
<dbReference type="Pfam" id="PF00018">
    <property type="entry name" value="SH3_1"/>
    <property type="match status" value="1"/>
</dbReference>
<dbReference type="AlphaFoldDB" id="A0A3Q3GZ14"/>
<dbReference type="Gene3D" id="1.10.555.10">
    <property type="entry name" value="Rho GTPase activation protein"/>
    <property type="match status" value="1"/>
</dbReference>
<evidence type="ECO:0000313" key="11">
    <source>
        <dbReference type="Ensembl" id="ENSKMAP00000028307.1"/>
    </source>
</evidence>
<dbReference type="PROSITE" id="PS50002">
    <property type="entry name" value="SH3"/>
    <property type="match status" value="1"/>
</dbReference>
<dbReference type="PROSITE" id="PS50238">
    <property type="entry name" value="RHOGAP"/>
    <property type="match status" value="1"/>
</dbReference>
<dbReference type="PANTHER" id="PTHR14166">
    <property type="entry name" value="SLIT-ROBO RHO GTPASE ACTIVATING PROTEIN"/>
    <property type="match status" value="1"/>
</dbReference>
<evidence type="ECO:0000256" key="5">
    <source>
        <dbReference type="PROSITE-ProRule" id="PRU01077"/>
    </source>
</evidence>
<reference evidence="11" key="1">
    <citation type="submission" date="2025-08" db="UniProtKB">
        <authorList>
            <consortium name="Ensembl"/>
        </authorList>
    </citation>
    <scope>IDENTIFICATION</scope>
</reference>
<dbReference type="Ensembl" id="ENSKMAT00000028664.1">
    <property type="protein sequence ID" value="ENSKMAP00000028307.1"/>
    <property type="gene ID" value="ENSKMAG00000020818.1"/>
</dbReference>
<dbReference type="InterPro" id="IPR001060">
    <property type="entry name" value="FCH_dom"/>
</dbReference>
<proteinExistence type="predicted"/>
<dbReference type="InterPro" id="IPR001452">
    <property type="entry name" value="SH3_domain"/>
</dbReference>
<dbReference type="PROSITE" id="PS51741">
    <property type="entry name" value="F_BAR"/>
    <property type="match status" value="1"/>
</dbReference>
<dbReference type="GeneTree" id="ENSGT00950000182824"/>
<feature type="region of interest" description="Disordered" evidence="7">
    <location>
        <begin position="970"/>
        <end position="1030"/>
    </location>
</feature>
<dbReference type="InterPro" id="IPR027267">
    <property type="entry name" value="AH/BAR_dom_sf"/>
</dbReference>
<dbReference type="SMART" id="SM00324">
    <property type="entry name" value="RhoGAP"/>
    <property type="match status" value="1"/>
</dbReference>